<dbReference type="InterPro" id="IPR001138">
    <property type="entry name" value="Zn2Cys6_DnaBD"/>
</dbReference>
<dbReference type="EMBL" id="JBFTWV010000002">
    <property type="protein sequence ID" value="KAL2800876.1"/>
    <property type="molecule type" value="Genomic_DNA"/>
</dbReference>
<evidence type="ECO:0000259" key="7">
    <source>
        <dbReference type="PROSITE" id="PS50048"/>
    </source>
</evidence>
<dbReference type="Pfam" id="PF11951">
    <property type="entry name" value="Fungal_trans_2"/>
    <property type="match status" value="1"/>
</dbReference>
<feature type="domain" description="Zn(2)-C6 fungal-type" evidence="7">
    <location>
        <begin position="58"/>
        <end position="84"/>
    </location>
</feature>
<dbReference type="PROSITE" id="PS50048">
    <property type="entry name" value="ZN2_CY6_FUNGAL_2"/>
    <property type="match status" value="1"/>
</dbReference>
<sequence length="683" mass="75343">MPRISASSSTSPAAVDYDCEVQAPLTHCSSLIHQSQAPEFCLELQATAHYVARKRLPCRNRRRKCDGARPRCHNCQTKSSTCQWGVKASFHASRTQSLSAKDSLALAAIEQRRKRRSSRGQRSVTIINETEDIISGYTILGDVAAALEDSDVSDHASPEDYSVVENALDFTTPQASQPSPEHLSTLGSVADNSIYGHDSLRRHPTTEGISDLVPQGFSIGDLLFRATGSPTEHVDSSYLANWTLSPLSEPTDTDIPSRSTGLVGRSLVPPPTLSNLTSTEAPEPSDLSLPVSDAEKAGLIRAYMHETGTWCETTDSERQFTVRSVHDIIKSPAATAAVMALASRQMDHVRRWQRPVTLELYQYTVQLLLRQEPLMQDASVLAACTLLCVYEMMASGVHEWRRHLKGCAAHLQAQKWNGSGKGIVKSCFWAFARIDTWAAFVSRKTTLIPTNFWMNDMVVSSVATKGDVDDYCNLANLIFAELVNLLNANSLQEDRHTGTFAASISLLWERLQEWRRLRLREVRPLLRNSSALSGTYPEVLYSRSSSICGNTFYHAGSLLILQTGISLPVVEGSSNEIQNPMWHARELCGISISNPSHANWVNQLQPLYIAGTVFANSSDTVAGRVYPERGRMSVTDAPLPGSVVEEYATEKVLLLKHLATIERETGWKTSDRAADLRALWGMA</sequence>
<evidence type="ECO:0000256" key="6">
    <source>
        <dbReference type="SAM" id="MobiDB-lite"/>
    </source>
</evidence>
<keyword evidence="9" id="KW-1185">Reference proteome</keyword>
<keyword evidence="3" id="KW-0238">DNA-binding</keyword>
<keyword evidence="5" id="KW-0539">Nucleus</keyword>
<evidence type="ECO:0000256" key="2">
    <source>
        <dbReference type="ARBA" id="ARBA00023015"/>
    </source>
</evidence>
<dbReference type="Proteomes" id="UP001610563">
    <property type="component" value="Unassembled WGS sequence"/>
</dbReference>
<dbReference type="CDD" id="cd00067">
    <property type="entry name" value="GAL4"/>
    <property type="match status" value="1"/>
</dbReference>
<evidence type="ECO:0000256" key="5">
    <source>
        <dbReference type="ARBA" id="ARBA00023242"/>
    </source>
</evidence>
<gene>
    <name evidence="8" type="ORF">BJX66DRAFT_331816</name>
</gene>
<dbReference type="SUPFAM" id="SSF57701">
    <property type="entry name" value="Zn2/Cys6 DNA-binding domain"/>
    <property type="match status" value="1"/>
</dbReference>
<evidence type="ECO:0000256" key="4">
    <source>
        <dbReference type="ARBA" id="ARBA00023163"/>
    </source>
</evidence>
<evidence type="ECO:0000256" key="3">
    <source>
        <dbReference type="ARBA" id="ARBA00023125"/>
    </source>
</evidence>
<dbReference type="InterPro" id="IPR021858">
    <property type="entry name" value="Fun_TF"/>
</dbReference>
<keyword evidence="4" id="KW-0804">Transcription</keyword>
<comment type="caution">
    <text evidence="8">The sequence shown here is derived from an EMBL/GenBank/DDBJ whole genome shotgun (WGS) entry which is preliminary data.</text>
</comment>
<protein>
    <recommendedName>
        <fullName evidence="7">Zn(2)-C6 fungal-type domain-containing protein</fullName>
    </recommendedName>
</protein>
<organism evidence="8 9">
    <name type="scientific">Aspergillus keveii</name>
    <dbReference type="NCBI Taxonomy" id="714993"/>
    <lineage>
        <taxon>Eukaryota</taxon>
        <taxon>Fungi</taxon>
        <taxon>Dikarya</taxon>
        <taxon>Ascomycota</taxon>
        <taxon>Pezizomycotina</taxon>
        <taxon>Eurotiomycetes</taxon>
        <taxon>Eurotiomycetidae</taxon>
        <taxon>Eurotiales</taxon>
        <taxon>Aspergillaceae</taxon>
        <taxon>Aspergillus</taxon>
        <taxon>Aspergillus subgen. Nidulantes</taxon>
    </lineage>
</organism>
<reference evidence="8 9" key="1">
    <citation type="submission" date="2024-07" db="EMBL/GenBank/DDBJ databases">
        <title>Section-level genome sequencing and comparative genomics of Aspergillus sections Usti and Cavernicolus.</title>
        <authorList>
            <consortium name="Lawrence Berkeley National Laboratory"/>
            <person name="Nybo J.L."/>
            <person name="Vesth T.C."/>
            <person name="Theobald S."/>
            <person name="Frisvad J.C."/>
            <person name="Larsen T.O."/>
            <person name="Kjaerboelling I."/>
            <person name="Rothschild-Mancinelli K."/>
            <person name="Lyhne E.K."/>
            <person name="Kogle M.E."/>
            <person name="Barry K."/>
            <person name="Clum A."/>
            <person name="Na H."/>
            <person name="Ledsgaard L."/>
            <person name="Lin J."/>
            <person name="Lipzen A."/>
            <person name="Kuo A."/>
            <person name="Riley R."/>
            <person name="Mondo S."/>
            <person name="Labutti K."/>
            <person name="Haridas S."/>
            <person name="Pangalinan J."/>
            <person name="Salamov A.A."/>
            <person name="Simmons B.A."/>
            <person name="Magnuson J.K."/>
            <person name="Chen J."/>
            <person name="Drula E."/>
            <person name="Henrissat B."/>
            <person name="Wiebenga A."/>
            <person name="Lubbers R.J."/>
            <person name="Gomes A.C."/>
            <person name="Makela M.R."/>
            <person name="Stajich J."/>
            <person name="Grigoriev I.V."/>
            <person name="Mortensen U.H."/>
            <person name="De Vries R.P."/>
            <person name="Baker S.E."/>
            <person name="Andersen M.R."/>
        </authorList>
    </citation>
    <scope>NUCLEOTIDE SEQUENCE [LARGE SCALE GENOMIC DNA]</scope>
    <source>
        <strain evidence="8 9">CBS 209.92</strain>
    </source>
</reference>
<dbReference type="InterPro" id="IPR036864">
    <property type="entry name" value="Zn2-C6_fun-type_DNA-bd_sf"/>
</dbReference>
<proteinExistence type="predicted"/>
<dbReference type="PANTHER" id="PTHR37534">
    <property type="entry name" value="TRANSCRIPTIONAL ACTIVATOR PROTEIN UGA3"/>
    <property type="match status" value="1"/>
</dbReference>
<evidence type="ECO:0000256" key="1">
    <source>
        <dbReference type="ARBA" id="ARBA00004123"/>
    </source>
</evidence>
<accession>A0ABR4GP83</accession>
<dbReference type="PANTHER" id="PTHR37534:SF4">
    <property type="entry name" value="ZN(II)2CYS6 TRANSCRIPTION FACTOR (EUROFUNG)"/>
    <property type="match status" value="1"/>
</dbReference>
<comment type="subcellular location">
    <subcellularLocation>
        <location evidence="1">Nucleus</location>
    </subcellularLocation>
</comment>
<evidence type="ECO:0000313" key="8">
    <source>
        <dbReference type="EMBL" id="KAL2800876.1"/>
    </source>
</evidence>
<name>A0ABR4GP83_9EURO</name>
<feature type="compositionally biased region" description="Polar residues" evidence="6">
    <location>
        <begin position="247"/>
        <end position="260"/>
    </location>
</feature>
<dbReference type="Gene3D" id="4.10.240.10">
    <property type="entry name" value="Zn(2)-C6 fungal-type DNA-binding domain"/>
    <property type="match status" value="1"/>
</dbReference>
<feature type="region of interest" description="Disordered" evidence="6">
    <location>
        <begin position="247"/>
        <end position="290"/>
    </location>
</feature>
<evidence type="ECO:0000313" key="9">
    <source>
        <dbReference type="Proteomes" id="UP001610563"/>
    </source>
</evidence>
<dbReference type="Pfam" id="PF00172">
    <property type="entry name" value="Zn_clus"/>
    <property type="match status" value="1"/>
</dbReference>
<keyword evidence="2" id="KW-0805">Transcription regulation</keyword>